<evidence type="ECO:0000313" key="2">
    <source>
        <dbReference type="Proteomes" id="UP000004728"/>
    </source>
</evidence>
<name>F1Z682_9SPHN</name>
<dbReference type="RefSeq" id="WP_008069685.1">
    <property type="nucleotide sequence ID" value="NZ_GL876933.1"/>
</dbReference>
<comment type="caution">
    <text evidence="1">The sequence shown here is derived from an EMBL/GenBank/DDBJ whole genome shotgun (WGS) entry which is preliminary data.</text>
</comment>
<gene>
    <name evidence="1" type="ORF">Y88_2303</name>
</gene>
<dbReference type="Pfam" id="PF12686">
    <property type="entry name" value="DUF3800"/>
    <property type="match status" value="1"/>
</dbReference>
<dbReference type="EMBL" id="AEWJ01000024">
    <property type="protein sequence ID" value="EGD59864.1"/>
    <property type="molecule type" value="Genomic_DNA"/>
</dbReference>
<dbReference type="eggNOG" id="ENOG502ZAGX">
    <property type="taxonomic scope" value="Bacteria"/>
</dbReference>
<dbReference type="Proteomes" id="UP000004728">
    <property type="component" value="Unassembled WGS sequence"/>
</dbReference>
<dbReference type="STRING" id="983920.Y88_2303"/>
<proteinExistence type="predicted"/>
<organism evidence="1 2">
    <name type="scientific">Novosphingobium nitrogenifigens DSM 19370</name>
    <dbReference type="NCBI Taxonomy" id="983920"/>
    <lineage>
        <taxon>Bacteria</taxon>
        <taxon>Pseudomonadati</taxon>
        <taxon>Pseudomonadota</taxon>
        <taxon>Alphaproteobacteria</taxon>
        <taxon>Sphingomonadales</taxon>
        <taxon>Sphingomonadaceae</taxon>
        <taxon>Novosphingobium</taxon>
    </lineage>
</organism>
<dbReference type="InParanoid" id="F1Z682"/>
<dbReference type="OrthoDB" id="507950at2"/>
<dbReference type="AlphaFoldDB" id="F1Z682"/>
<reference evidence="1 2" key="1">
    <citation type="journal article" date="2012" name="J. Bacteriol.">
        <title>Draft Genome Sequence of Novosphingobium nitrogenifigens Y88T.</title>
        <authorList>
            <person name="Strabala T.J."/>
            <person name="Macdonald L."/>
            <person name="Liu V."/>
            <person name="Smit A.M."/>
        </authorList>
    </citation>
    <scope>NUCLEOTIDE SEQUENCE [LARGE SCALE GENOMIC DNA]</scope>
    <source>
        <strain evidence="1 2">DSM 19370</strain>
    </source>
</reference>
<protein>
    <recommendedName>
        <fullName evidence="3">3-deoxy-D-manno-octulosonic-acid transferase</fullName>
    </recommendedName>
</protein>
<evidence type="ECO:0000313" key="1">
    <source>
        <dbReference type="EMBL" id="EGD59864.1"/>
    </source>
</evidence>
<dbReference type="InterPro" id="IPR024524">
    <property type="entry name" value="DUF3800"/>
</dbReference>
<dbReference type="HOGENOM" id="CLU_091364_0_0_5"/>
<sequence length="243" mass="27919">MPDFSDFIVYADESGDHGMVNIDAQYPVFALSFCVVRKADYMAQVVPAMQAFKFDIWGHDAVVLHEHEIRKTTGPFGLLRTDRDLRQRFMDGLNTLIETAPIGIFAAVIDKQRHRERYADPWNPYEIAMHFCMERLHRMLTRYGEHGKTIHVVFESRGPKEDGELELEFRRIATNGKQWGHQRCDFSRFDFQPVFMSKAANSTGLQLAELTARPIGLSVLRPDQANRAFDIIKPKLGGLKCFP</sequence>
<evidence type="ECO:0008006" key="3">
    <source>
        <dbReference type="Google" id="ProtNLM"/>
    </source>
</evidence>
<accession>F1Z682</accession>
<keyword evidence="2" id="KW-1185">Reference proteome</keyword>